<dbReference type="InterPro" id="IPR050923">
    <property type="entry name" value="Cell_Proc_Reg/RNA_Proc"/>
</dbReference>
<keyword evidence="2" id="KW-0472">Membrane</keyword>
<sequence>MVLTGDGWHSGSLNRNQCGMLEANRIPHVLQLSIEEIDFQVKLHYEITGKRMLAHVLKSEKMGQAEFYGLLLQITTALVEGKKYMLEAFRFLLEETYLFIEGSLSAGTVYLTYVPVKDIQMDEQSPALSQVHGMEVHNEERSKSSKGLLDLVMRLIPSVVGLEGASIQQIIKFCSNSQTFTYSDFRSLLLQLLEGGGERSGQGQLVKSRNEDMDLGGGEMRSNANQMPSWKLAKPMEETVYEPWTKAIAAGPGISANASLAGTDGAAGEAGGSFEAWDLENGGESDRRLASSRRTYVLLGAVLVTALGWKFLYLDSPGQSGLYLAAAITFAAGFISIGLLSGKLPFGQRKTDEDMHSRERRGTEHLAAASAAPSLGELLAPVGAEIEEDKHMERSFLLDSLFGQRAEHQSGGFRVIEYLPESPDSLESPEATHSPVFKGQQPIRPEAAGTADNQRQVTVLLSREQIGFNETAGQMGILERREKGKETVQRIELKAGSFVIGRTAEVVQFIESSPGTSRAHIEILVNHRNWRIKDLGSRNGTVLNGENMVPYKDYPLSPGDEFRIAGVSYKLCSA</sequence>
<evidence type="ECO:0000256" key="1">
    <source>
        <dbReference type="SAM" id="MobiDB-lite"/>
    </source>
</evidence>
<dbReference type="CDD" id="cd00060">
    <property type="entry name" value="FHA"/>
    <property type="match status" value="1"/>
</dbReference>
<feature type="domain" description="FHA" evidence="3">
    <location>
        <begin position="498"/>
        <end position="548"/>
    </location>
</feature>
<dbReference type="InterPro" id="IPR000253">
    <property type="entry name" value="FHA_dom"/>
</dbReference>
<dbReference type="InterPro" id="IPR045962">
    <property type="entry name" value="DUF6382"/>
</dbReference>
<dbReference type="EMBL" id="CP014167">
    <property type="protein sequence ID" value="ANS73546.1"/>
    <property type="molecule type" value="Genomic_DNA"/>
</dbReference>
<protein>
    <recommendedName>
        <fullName evidence="3">FHA domain-containing protein</fullName>
    </recommendedName>
</protein>
<feature type="compositionally biased region" description="Basic and acidic residues" evidence="1">
    <location>
        <begin position="349"/>
        <end position="364"/>
    </location>
</feature>
<dbReference type="Proteomes" id="UP000092573">
    <property type="component" value="Chromosome"/>
</dbReference>
<dbReference type="AlphaFoldDB" id="A0A1B1MWJ4"/>
<dbReference type="Pfam" id="PF00498">
    <property type="entry name" value="FHA"/>
    <property type="match status" value="1"/>
</dbReference>
<evidence type="ECO:0000313" key="5">
    <source>
        <dbReference type="Proteomes" id="UP000092573"/>
    </source>
</evidence>
<organism evidence="4 5">
    <name type="scientific">Paenibacillus yonginensis</name>
    <dbReference type="NCBI Taxonomy" id="1462996"/>
    <lineage>
        <taxon>Bacteria</taxon>
        <taxon>Bacillati</taxon>
        <taxon>Bacillota</taxon>
        <taxon>Bacilli</taxon>
        <taxon>Bacillales</taxon>
        <taxon>Paenibacillaceae</taxon>
        <taxon>Paenibacillus</taxon>
    </lineage>
</organism>
<keyword evidence="5" id="KW-1185">Reference proteome</keyword>
<name>A0A1B1MWJ4_9BACL</name>
<dbReference type="RefSeq" id="WP_068693993.1">
    <property type="nucleotide sequence ID" value="NZ_CP014167.1"/>
</dbReference>
<dbReference type="OrthoDB" id="9783862at2"/>
<evidence type="ECO:0000256" key="2">
    <source>
        <dbReference type="SAM" id="Phobius"/>
    </source>
</evidence>
<dbReference type="InterPro" id="IPR008984">
    <property type="entry name" value="SMAD_FHA_dom_sf"/>
</dbReference>
<accession>A0A1B1MWJ4</accession>
<dbReference type="PROSITE" id="PS50006">
    <property type="entry name" value="FHA_DOMAIN"/>
    <property type="match status" value="1"/>
</dbReference>
<dbReference type="SUPFAM" id="SSF49879">
    <property type="entry name" value="SMAD/FHA domain"/>
    <property type="match status" value="1"/>
</dbReference>
<keyword evidence="2" id="KW-1133">Transmembrane helix</keyword>
<feature type="transmembrane region" description="Helical" evidence="2">
    <location>
        <begin position="320"/>
        <end position="340"/>
    </location>
</feature>
<reference evidence="4 5" key="1">
    <citation type="submission" date="2016-01" db="EMBL/GenBank/DDBJ databases">
        <title>Complete Genome Sequence of Paenibacillus yonginensis DCY84, a novel Plant Growth-Promoting Bacteria with Elicitation of Induced Systemic Resistance.</title>
        <authorList>
            <person name="Kim Y.J."/>
            <person name="Yang D.C."/>
            <person name="Sukweenadhi J."/>
        </authorList>
    </citation>
    <scope>NUCLEOTIDE SEQUENCE [LARGE SCALE GENOMIC DNA]</scope>
    <source>
        <strain evidence="4 5">DCY84</strain>
    </source>
</reference>
<dbReference type="KEGG" id="pyg:AWM70_02275"/>
<feature type="transmembrane region" description="Helical" evidence="2">
    <location>
        <begin position="296"/>
        <end position="314"/>
    </location>
</feature>
<dbReference type="Gene3D" id="2.60.200.20">
    <property type="match status" value="1"/>
</dbReference>
<gene>
    <name evidence="4" type="ORF">AWM70_02275</name>
</gene>
<keyword evidence="2" id="KW-0812">Transmembrane</keyword>
<evidence type="ECO:0000313" key="4">
    <source>
        <dbReference type="EMBL" id="ANS73546.1"/>
    </source>
</evidence>
<evidence type="ECO:0000259" key="3">
    <source>
        <dbReference type="PROSITE" id="PS50006"/>
    </source>
</evidence>
<proteinExistence type="predicted"/>
<dbReference type="STRING" id="1462996.AWM70_02275"/>
<feature type="region of interest" description="Disordered" evidence="1">
    <location>
        <begin position="348"/>
        <end position="367"/>
    </location>
</feature>
<dbReference type="PANTHER" id="PTHR23308">
    <property type="entry name" value="NUCLEAR INHIBITOR OF PROTEIN PHOSPHATASE-1"/>
    <property type="match status" value="1"/>
</dbReference>
<dbReference type="Pfam" id="PF19909">
    <property type="entry name" value="DUF6382"/>
    <property type="match status" value="1"/>
</dbReference>